<protein>
    <recommendedName>
        <fullName evidence="1">CAP-Gly domain-containing protein</fullName>
    </recommendedName>
</protein>
<dbReference type="Pfam" id="PF01302">
    <property type="entry name" value="CAP_GLY"/>
    <property type="match status" value="2"/>
</dbReference>
<evidence type="ECO:0000259" key="1">
    <source>
        <dbReference type="SMART" id="SM01052"/>
    </source>
</evidence>
<dbReference type="InterPro" id="IPR036859">
    <property type="entry name" value="CAP-Gly_dom_sf"/>
</dbReference>
<accession>A0AAD9NBM9</accession>
<dbReference type="AlphaFoldDB" id="A0AAD9NBM9"/>
<name>A0AAD9NBM9_9ANNE</name>
<gene>
    <name evidence="2" type="ORF">LSH36_69g06000</name>
</gene>
<dbReference type="Gene3D" id="2.30.30.190">
    <property type="entry name" value="CAP Gly-rich-like domain"/>
    <property type="match status" value="2"/>
</dbReference>
<dbReference type="Proteomes" id="UP001208570">
    <property type="component" value="Unassembled WGS sequence"/>
</dbReference>
<dbReference type="SMART" id="SM01052">
    <property type="entry name" value="CAP_GLY"/>
    <property type="match status" value="2"/>
</dbReference>
<feature type="domain" description="CAP-Gly" evidence="1">
    <location>
        <begin position="148"/>
        <end position="219"/>
    </location>
</feature>
<proteinExistence type="predicted"/>
<feature type="domain" description="CAP-Gly" evidence="1">
    <location>
        <begin position="20"/>
        <end position="93"/>
    </location>
</feature>
<evidence type="ECO:0000313" key="2">
    <source>
        <dbReference type="EMBL" id="KAK2164080.1"/>
    </source>
</evidence>
<comment type="caution">
    <text evidence="2">The sequence shown here is derived from an EMBL/GenBank/DDBJ whole genome shotgun (WGS) entry which is preliminary data.</text>
</comment>
<organism evidence="2 3">
    <name type="scientific">Paralvinella palmiformis</name>
    <dbReference type="NCBI Taxonomy" id="53620"/>
    <lineage>
        <taxon>Eukaryota</taxon>
        <taxon>Metazoa</taxon>
        <taxon>Spiralia</taxon>
        <taxon>Lophotrochozoa</taxon>
        <taxon>Annelida</taxon>
        <taxon>Polychaeta</taxon>
        <taxon>Sedentaria</taxon>
        <taxon>Canalipalpata</taxon>
        <taxon>Terebellida</taxon>
        <taxon>Terebelliformia</taxon>
        <taxon>Alvinellidae</taxon>
        <taxon>Paralvinella</taxon>
    </lineage>
</organism>
<dbReference type="EMBL" id="JAODUP010000069">
    <property type="protein sequence ID" value="KAK2164080.1"/>
    <property type="molecule type" value="Genomic_DNA"/>
</dbReference>
<evidence type="ECO:0000313" key="3">
    <source>
        <dbReference type="Proteomes" id="UP001208570"/>
    </source>
</evidence>
<keyword evidence="3" id="KW-1185">Reference proteome</keyword>
<dbReference type="InterPro" id="IPR000938">
    <property type="entry name" value="CAP-Gly_domain"/>
</dbReference>
<reference evidence="2" key="1">
    <citation type="journal article" date="2023" name="Mol. Biol. Evol.">
        <title>Third-Generation Sequencing Reveals the Adaptive Role of the Epigenome in Three Deep-Sea Polychaetes.</title>
        <authorList>
            <person name="Perez M."/>
            <person name="Aroh O."/>
            <person name="Sun Y."/>
            <person name="Lan Y."/>
            <person name="Juniper S.K."/>
            <person name="Young C.R."/>
            <person name="Angers B."/>
            <person name="Qian P.Y."/>
        </authorList>
    </citation>
    <scope>NUCLEOTIDE SEQUENCE</scope>
    <source>
        <strain evidence="2">P08H-3</strain>
    </source>
</reference>
<dbReference type="SUPFAM" id="SSF74924">
    <property type="entry name" value="Cap-Gly domain"/>
    <property type="match status" value="2"/>
</dbReference>
<sequence length="242" mass="26467">MQPVDVVRNHNEPTSSPLVVGERVIWISDSDDVEKGTVRWIGVLPDDHAAAKSLVAGVEFDNRIGNGNGKYKNIQLFEAEFGHAAFIEVLGLMKESDYEVSSSTSSSSLKPTLTMKYSDQYNSEYNCKKPQVDANGKNNDPSPTSLAVGDRVIWISDSDNAERGTVRWIGVLPGDATEVLFAGVEFDNRIGNGNGKYKNIQLFEADFGHADFKEVLGLMKESDYEVSSSSSSSSSTNTLKRT</sequence>